<sequence length="179" mass="18514">MRAKTRLAHSMAVLGVVMAVTACGNVNSEDETAAPAAANCRTGGLKWSLVLQPDKSGSRRDAHLTASNRGSAPCLFAGYPGLLIHNGKANSLDGVGQGHPESITLRKGEELTVGLQYTPSGAKGAGSYCVREPDALVSAPHAPESDRADIPITDTHGHPTQIDACGDHISMSPPRLAQG</sequence>
<reference evidence="3 4" key="1">
    <citation type="submission" date="2024-09" db="EMBL/GenBank/DDBJ databases">
        <title>The Natural Products Discovery Center: Release of the First 8490 Sequenced Strains for Exploring Actinobacteria Biosynthetic Diversity.</title>
        <authorList>
            <person name="Kalkreuter E."/>
            <person name="Kautsar S.A."/>
            <person name="Yang D."/>
            <person name="Bader C.D."/>
            <person name="Teijaro C.N."/>
            <person name="Fluegel L."/>
            <person name="Davis C.M."/>
            <person name="Simpson J.R."/>
            <person name="Lauterbach L."/>
            <person name="Steele A.D."/>
            <person name="Gui C."/>
            <person name="Meng S."/>
            <person name="Li G."/>
            <person name="Viehrig K."/>
            <person name="Ye F."/>
            <person name="Su P."/>
            <person name="Kiefer A.F."/>
            <person name="Nichols A."/>
            <person name="Cepeda A.J."/>
            <person name="Yan W."/>
            <person name="Fan B."/>
            <person name="Jiang Y."/>
            <person name="Adhikari A."/>
            <person name="Zheng C.-J."/>
            <person name="Schuster L."/>
            <person name="Cowan T.M."/>
            <person name="Smanski M.J."/>
            <person name="Chevrette M.G."/>
            <person name="De Carvalho L.P.S."/>
            <person name="Shen B."/>
        </authorList>
    </citation>
    <scope>NUCLEOTIDE SEQUENCE [LARGE SCALE GENOMIC DNA]</scope>
    <source>
        <strain evidence="3 4">NPDC059500</strain>
    </source>
</reference>
<feature type="domain" description="DUF4232" evidence="2">
    <location>
        <begin position="40"/>
        <end position="155"/>
    </location>
</feature>
<feature type="signal peptide" evidence="1">
    <location>
        <begin position="1"/>
        <end position="22"/>
    </location>
</feature>
<proteinExistence type="predicted"/>
<feature type="chain" id="PRO_5045930605" evidence="1">
    <location>
        <begin position="23"/>
        <end position="179"/>
    </location>
</feature>
<evidence type="ECO:0000259" key="2">
    <source>
        <dbReference type="Pfam" id="PF14016"/>
    </source>
</evidence>
<name>A0ABW6H409_9ACTN</name>
<organism evidence="3 4">
    <name type="scientific">Streptomyces anandii</name>
    <dbReference type="NCBI Taxonomy" id="285454"/>
    <lineage>
        <taxon>Bacteria</taxon>
        <taxon>Bacillati</taxon>
        <taxon>Actinomycetota</taxon>
        <taxon>Actinomycetes</taxon>
        <taxon>Kitasatosporales</taxon>
        <taxon>Streptomycetaceae</taxon>
        <taxon>Streptomyces</taxon>
    </lineage>
</organism>
<keyword evidence="4" id="KW-1185">Reference proteome</keyword>
<gene>
    <name evidence="3" type="ORF">ACFW88_10880</name>
</gene>
<evidence type="ECO:0000256" key="1">
    <source>
        <dbReference type="SAM" id="SignalP"/>
    </source>
</evidence>
<protein>
    <submittedName>
        <fullName evidence="3">DUF4232 domain-containing protein</fullName>
    </submittedName>
</protein>
<comment type="caution">
    <text evidence="3">The sequence shown here is derived from an EMBL/GenBank/DDBJ whole genome shotgun (WGS) entry which is preliminary data.</text>
</comment>
<evidence type="ECO:0000313" key="4">
    <source>
        <dbReference type="Proteomes" id="UP001599756"/>
    </source>
</evidence>
<dbReference type="PROSITE" id="PS51257">
    <property type="entry name" value="PROKAR_LIPOPROTEIN"/>
    <property type="match status" value="1"/>
</dbReference>
<dbReference type="RefSeq" id="WP_381803627.1">
    <property type="nucleotide sequence ID" value="NZ_JBHYTS010000013.1"/>
</dbReference>
<evidence type="ECO:0000313" key="3">
    <source>
        <dbReference type="EMBL" id="MFE1751025.1"/>
    </source>
</evidence>
<accession>A0ABW6H409</accession>
<dbReference type="Proteomes" id="UP001599756">
    <property type="component" value="Unassembled WGS sequence"/>
</dbReference>
<dbReference type="Pfam" id="PF14016">
    <property type="entry name" value="DUF4232"/>
    <property type="match status" value="1"/>
</dbReference>
<dbReference type="InterPro" id="IPR025326">
    <property type="entry name" value="DUF4232"/>
</dbReference>
<keyword evidence="1" id="KW-0732">Signal</keyword>
<dbReference type="EMBL" id="JBHYTS010000013">
    <property type="protein sequence ID" value="MFE1751025.1"/>
    <property type="molecule type" value="Genomic_DNA"/>
</dbReference>